<feature type="transmembrane region" description="Helical" evidence="16">
    <location>
        <begin position="292"/>
        <end position="322"/>
    </location>
</feature>
<feature type="transmembrane region" description="Helical" evidence="16">
    <location>
        <begin position="717"/>
        <end position="738"/>
    </location>
</feature>
<dbReference type="SUPFAM" id="SSF57850">
    <property type="entry name" value="RING/U-box"/>
    <property type="match status" value="1"/>
</dbReference>
<dbReference type="Gene3D" id="1.20.1740.10">
    <property type="entry name" value="Amino acid/polyamine transporter I"/>
    <property type="match status" value="1"/>
</dbReference>
<organism evidence="18 19">
    <name type="scientific">Sanghuangporus baumii</name>
    <name type="common">Phellinus baumii</name>
    <dbReference type="NCBI Taxonomy" id="108892"/>
    <lineage>
        <taxon>Eukaryota</taxon>
        <taxon>Fungi</taxon>
        <taxon>Dikarya</taxon>
        <taxon>Basidiomycota</taxon>
        <taxon>Agaricomycotina</taxon>
        <taxon>Agaricomycetes</taxon>
        <taxon>Hymenochaetales</taxon>
        <taxon>Hymenochaetaceae</taxon>
        <taxon>Sanghuangporus</taxon>
    </lineage>
</organism>
<feature type="transmembrane region" description="Helical" evidence="16">
    <location>
        <begin position="396"/>
        <end position="414"/>
    </location>
</feature>
<evidence type="ECO:0000256" key="12">
    <source>
        <dbReference type="ARBA" id="ARBA00022989"/>
    </source>
</evidence>
<evidence type="ECO:0000259" key="17">
    <source>
        <dbReference type="PROSITE" id="PS50089"/>
    </source>
</evidence>
<feature type="domain" description="RING-type" evidence="17">
    <location>
        <begin position="839"/>
        <end position="903"/>
    </location>
</feature>
<keyword evidence="13 16" id="KW-0472">Membrane</keyword>
<evidence type="ECO:0000256" key="16">
    <source>
        <dbReference type="SAM" id="Phobius"/>
    </source>
</evidence>
<feature type="transmembrane region" description="Helical" evidence="16">
    <location>
        <begin position="421"/>
        <end position="439"/>
    </location>
</feature>
<keyword evidence="6 16" id="KW-0812">Transmembrane</keyword>
<dbReference type="GO" id="GO:0008270">
    <property type="term" value="F:zinc ion binding"/>
    <property type="evidence" value="ECO:0007669"/>
    <property type="project" value="UniProtKB-KW"/>
</dbReference>
<feature type="transmembrane region" description="Helical" evidence="16">
    <location>
        <begin position="541"/>
        <end position="560"/>
    </location>
</feature>
<keyword evidence="12 16" id="KW-1133">Transmembrane helix</keyword>
<evidence type="ECO:0000256" key="7">
    <source>
        <dbReference type="ARBA" id="ARBA00022723"/>
    </source>
</evidence>
<feature type="transmembrane region" description="Helical" evidence="16">
    <location>
        <begin position="343"/>
        <end position="363"/>
    </location>
</feature>
<dbReference type="GO" id="GO:0016020">
    <property type="term" value="C:membrane"/>
    <property type="evidence" value="ECO:0007669"/>
    <property type="project" value="UniProtKB-SubCell"/>
</dbReference>
<evidence type="ECO:0000256" key="5">
    <source>
        <dbReference type="ARBA" id="ARBA00022679"/>
    </source>
</evidence>
<dbReference type="PANTHER" id="PTHR45649">
    <property type="entry name" value="AMINO-ACID PERMEASE BAT1"/>
    <property type="match status" value="1"/>
</dbReference>
<proteinExistence type="inferred from homology"/>
<dbReference type="PROSITE" id="PS50089">
    <property type="entry name" value="ZF_RING_2"/>
    <property type="match status" value="1"/>
</dbReference>
<dbReference type="GO" id="GO:0051603">
    <property type="term" value="P:proteolysis involved in protein catabolic process"/>
    <property type="evidence" value="ECO:0007669"/>
    <property type="project" value="UniProtKB-ARBA"/>
</dbReference>
<sequence length="1297" mass="141375">MPKNTKSDVTVTTELVGRHTSELDTLHAKDNELLAELGYKSEFKREFSLIETIAFAFSIMGVIASVSSTLSFPLVSGGHVGMVFGWLIPSLFVMPIAASMAELTSSMPTSAGLYYFSAKLAPPRWSALASWITGWANVTGQVTLVCSIDFTWMRLSPLASAQMITTAIAVGSDGAMNLGSGPTYGILLAILFVHGVVCSTATSVLARLNLFYVVINVGTTVGAIIALYVCSGGNKVSTRDAFTMFENNTGWSNDGWAFLLAFTAPMWTLTGYDSAAHISEETTNASWAGPLAILIGVGATASLGWLTLIAASFALTSVPALLETDLSLPMGQLFLDVLGRKGMLAVWSLVIVVQFVTGAAQTVDASRVVFAFARDGALPGSRYWRRINKYTQTPVYAVWLVVCVAGICGLLGFSEAALTSLAGMAVIGLYTSYATPIFLRITSGRNKLIPGPFSLGRWGIPLGCVSVAWVSFIIVLLMFPSGQKVDAEDMILRSADQRWARDDGSTFQGRRVTRAQKPLSSAATMPTQLQHYASSIASYRVLLYTGLSVGAVFAVVANALKKHSNFYSVAVYLSKSNGAVVVLANFALLLALLAGRLLQQIFFGPLRAMEVERLYDRMWFFVTESLLAFTIFRDEFDIPFALMFGLLLFTKCFHWLLSDRIEWMDQRPYPGPPLLFHVRINALIWLLWATDLVVFLLTVENMLTYGVGGTVLFASEYAILLASLGNSVAKYAIALLDLRRASRRGGENAPPWEDKSMLVFYVELATDFVKLVTYMSFFMLVLTFYGLPLNIVRDVYITARSFIIRFRDLLRYRTATRNMDERYPNATEEELNNMSDRTCIICRDEMVHPSGTQEPEDSGGQAPAPRPQDGPNTTPKKLPCGHIFHFYCLRSWLERQQSCPTCRRSVLEENRPPQGNGQAAAPRVQPGVLPRAPNGPAPAEPLQWQPDQGANRGGIFGRIMGAAGVPPVGHGQFPPGPFPGQVQQPEDNGAAVRHGPHEFPQPLAYPRPFPTRGERFAGFFRPDGVWQAWPQGPGIDNNPLPNDQPIGALAPTRTTTVVRVEQSLNENRTDPTVNESGNVARTTSTAPSSSSAQEVAASAASSEGRASNGREPNNNHSSSSRLSETGSALDSDRQTRAPTLIPLFDPHISSYPLFRTSQRPVPGRFGTNLPNAPFRLLDFPQQARQRSARELPPVLTDDQLRLFDQLTREAIDERLRILENVQQMTTRCVEDLLRCRSMLPRSTVASPASSTAPSGSTNDDGRTSSKGARSTSDESSATAENARIDNTQNSGPFGTGA</sequence>
<keyword evidence="5" id="KW-0808">Transferase</keyword>
<evidence type="ECO:0000256" key="1">
    <source>
        <dbReference type="ARBA" id="ARBA00004477"/>
    </source>
</evidence>
<feature type="transmembrane region" description="Helical" evidence="16">
    <location>
        <begin position="78"/>
        <end position="98"/>
    </location>
</feature>
<keyword evidence="8 14" id="KW-0863">Zinc-finger</keyword>
<comment type="caution">
    <text evidence="18">The sequence shown here is derived from an EMBL/GenBank/DDBJ whole genome shotgun (WGS) entry which is preliminary data.</text>
</comment>
<evidence type="ECO:0000256" key="14">
    <source>
        <dbReference type="PROSITE-ProRule" id="PRU00175"/>
    </source>
</evidence>
<keyword evidence="7" id="KW-0479">Metal-binding</keyword>
<dbReference type="SMART" id="SM00184">
    <property type="entry name" value="RING"/>
    <property type="match status" value="1"/>
</dbReference>
<feature type="transmembrane region" description="Helical" evidence="16">
    <location>
        <begin position="580"/>
        <end position="602"/>
    </location>
</feature>
<feature type="region of interest" description="Disordered" evidence="15">
    <location>
        <begin position="985"/>
        <end position="1007"/>
    </location>
</feature>
<dbReference type="Pfam" id="PF13520">
    <property type="entry name" value="AA_permease_2"/>
    <property type="match status" value="1"/>
</dbReference>
<feature type="transmembrane region" description="Helical" evidence="16">
    <location>
        <begin position="49"/>
        <end position="72"/>
    </location>
</feature>
<dbReference type="InterPro" id="IPR001841">
    <property type="entry name" value="Znf_RING"/>
</dbReference>
<dbReference type="OrthoDB" id="3900342at2759"/>
<dbReference type="Gene3D" id="3.30.40.10">
    <property type="entry name" value="Zinc/RING finger domain, C3HC4 (zinc finger)"/>
    <property type="match status" value="1"/>
</dbReference>
<evidence type="ECO:0000256" key="15">
    <source>
        <dbReference type="SAM" id="MobiDB-lite"/>
    </source>
</evidence>
<comment type="similarity">
    <text evidence="3">Belongs to the HRD1 family.</text>
</comment>
<feature type="transmembrane region" description="Helical" evidence="16">
    <location>
        <begin position="459"/>
        <end position="479"/>
    </location>
</feature>
<dbReference type="InterPro" id="IPR024766">
    <property type="entry name" value="Znf_RING_H2"/>
</dbReference>
<feature type="compositionally biased region" description="Polar residues" evidence="15">
    <location>
        <begin position="1062"/>
        <end position="1079"/>
    </location>
</feature>
<dbReference type="PANTHER" id="PTHR45649:SF6">
    <property type="entry name" value="GABA-SPECIFIC PERMEASE"/>
    <property type="match status" value="1"/>
</dbReference>
<feature type="transmembrane region" description="Helical" evidence="16">
    <location>
        <begin position="678"/>
        <end position="697"/>
    </location>
</feature>
<feature type="transmembrane region" description="Helical" evidence="16">
    <location>
        <begin position="184"/>
        <end position="204"/>
    </location>
</feature>
<comment type="pathway">
    <text evidence="2">Protein modification; protein ubiquitination.</text>
</comment>
<evidence type="ECO:0000313" key="19">
    <source>
        <dbReference type="Proteomes" id="UP000757232"/>
    </source>
</evidence>
<gene>
    <name evidence="18" type="ORF">A7U60_g6112</name>
</gene>
<keyword evidence="19" id="KW-1185">Reference proteome</keyword>
<feature type="compositionally biased region" description="Low complexity" evidence="15">
    <location>
        <begin position="1242"/>
        <end position="1257"/>
    </location>
</feature>
<feature type="compositionally biased region" description="Low complexity" evidence="15">
    <location>
        <begin position="1080"/>
        <end position="1107"/>
    </location>
</feature>
<feature type="compositionally biased region" description="Polar residues" evidence="15">
    <location>
        <begin position="1110"/>
        <end position="1128"/>
    </location>
</feature>
<feature type="region of interest" description="Disordered" evidence="15">
    <location>
        <begin position="848"/>
        <end position="876"/>
    </location>
</feature>
<dbReference type="InterPro" id="IPR058051">
    <property type="entry name" value="Znf_RING_synoviolin"/>
</dbReference>
<keyword evidence="4" id="KW-0813">Transport</keyword>
<evidence type="ECO:0000256" key="11">
    <source>
        <dbReference type="ARBA" id="ARBA00022833"/>
    </source>
</evidence>
<evidence type="ECO:0000313" key="18">
    <source>
        <dbReference type="EMBL" id="OCB86938.1"/>
    </source>
</evidence>
<feature type="transmembrane region" description="Helical" evidence="16">
    <location>
        <begin position="758"/>
        <end position="787"/>
    </location>
</feature>
<dbReference type="EMBL" id="LNZH02000198">
    <property type="protein sequence ID" value="OCB86938.1"/>
    <property type="molecule type" value="Genomic_DNA"/>
</dbReference>
<keyword evidence="10" id="KW-0256">Endoplasmic reticulum</keyword>
<accession>A0A9Q5HVU3</accession>
<name>A0A9Q5HVU3_SANBA</name>
<protein>
    <recommendedName>
        <fullName evidence="17">RING-type domain-containing protein</fullName>
    </recommendedName>
</protein>
<dbReference type="CDD" id="cd16479">
    <property type="entry name" value="RING-H2_synoviolin"/>
    <property type="match status" value="1"/>
</dbReference>
<dbReference type="Proteomes" id="UP000757232">
    <property type="component" value="Unassembled WGS sequence"/>
</dbReference>
<keyword evidence="9" id="KW-0833">Ubl conjugation pathway</keyword>
<reference evidence="18" key="1">
    <citation type="submission" date="2016-06" db="EMBL/GenBank/DDBJ databases">
        <title>Draft Genome sequence of the fungus Inonotus baumii.</title>
        <authorList>
            <person name="Zhu H."/>
            <person name="Lin W."/>
        </authorList>
    </citation>
    <scope>NUCLEOTIDE SEQUENCE</scope>
    <source>
        <strain evidence="18">821</strain>
    </source>
</reference>
<evidence type="ECO:0000256" key="10">
    <source>
        <dbReference type="ARBA" id="ARBA00022824"/>
    </source>
</evidence>
<evidence type="ECO:0000256" key="9">
    <source>
        <dbReference type="ARBA" id="ARBA00022786"/>
    </source>
</evidence>
<feature type="region of interest" description="Disordered" evidence="15">
    <location>
        <begin position="1062"/>
        <end position="1132"/>
    </location>
</feature>
<feature type="region of interest" description="Disordered" evidence="15">
    <location>
        <begin position="1242"/>
        <end position="1297"/>
    </location>
</feature>
<feature type="compositionally biased region" description="Polar residues" evidence="15">
    <location>
        <begin position="1264"/>
        <end position="1297"/>
    </location>
</feature>
<feature type="transmembrane region" description="Helical" evidence="16">
    <location>
        <begin position="210"/>
        <end position="230"/>
    </location>
</feature>
<dbReference type="InterPro" id="IPR002293">
    <property type="entry name" value="AA/rel_permease1"/>
</dbReference>
<feature type="transmembrane region" description="Helical" evidence="16">
    <location>
        <begin position="638"/>
        <end position="657"/>
    </location>
</feature>
<evidence type="ECO:0000256" key="4">
    <source>
        <dbReference type="ARBA" id="ARBA00022448"/>
    </source>
</evidence>
<evidence type="ECO:0000256" key="2">
    <source>
        <dbReference type="ARBA" id="ARBA00004906"/>
    </source>
</evidence>
<keyword evidence="11" id="KW-0862">Zinc</keyword>
<evidence type="ECO:0000256" key="3">
    <source>
        <dbReference type="ARBA" id="ARBA00010089"/>
    </source>
</evidence>
<comment type="subcellular location">
    <subcellularLocation>
        <location evidence="1">Endoplasmic reticulum membrane</location>
        <topology evidence="1">Multi-pass membrane protein</topology>
    </subcellularLocation>
</comment>
<dbReference type="GO" id="GO:0022857">
    <property type="term" value="F:transmembrane transporter activity"/>
    <property type="evidence" value="ECO:0007669"/>
    <property type="project" value="InterPro"/>
</dbReference>
<feature type="region of interest" description="Disordered" evidence="15">
    <location>
        <begin position="909"/>
        <end position="950"/>
    </location>
</feature>
<dbReference type="InterPro" id="IPR013083">
    <property type="entry name" value="Znf_RING/FYVE/PHD"/>
</dbReference>
<evidence type="ECO:0000256" key="6">
    <source>
        <dbReference type="ARBA" id="ARBA00022692"/>
    </source>
</evidence>
<evidence type="ECO:0000256" key="8">
    <source>
        <dbReference type="ARBA" id="ARBA00022771"/>
    </source>
</evidence>
<dbReference type="Pfam" id="PF12678">
    <property type="entry name" value="zf-rbx1"/>
    <property type="match status" value="1"/>
</dbReference>
<dbReference type="Pfam" id="PF25563">
    <property type="entry name" value="TPR_SYVN1_N"/>
    <property type="match status" value="1"/>
</dbReference>
<evidence type="ECO:0000256" key="13">
    <source>
        <dbReference type="ARBA" id="ARBA00023136"/>
    </source>
</evidence>
<dbReference type="InterPro" id="IPR057992">
    <property type="entry name" value="TPR_SYVN1_N"/>
</dbReference>